<protein>
    <submittedName>
        <fullName evidence="3">Uncharacterized protein LOC117652441 isoform X1</fullName>
    </submittedName>
</protein>
<dbReference type="Proteomes" id="UP000515158">
    <property type="component" value="Unplaced"/>
</dbReference>
<keyword evidence="1" id="KW-0812">Transmembrane</keyword>
<feature type="transmembrane region" description="Helical" evidence="1">
    <location>
        <begin position="193"/>
        <end position="214"/>
    </location>
</feature>
<feature type="transmembrane region" description="Helical" evidence="1">
    <location>
        <begin position="220"/>
        <end position="238"/>
    </location>
</feature>
<keyword evidence="1" id="KW-1133">Transmembrane helix</keyword>
<keyword evidence="2" id="KW-1185">Reference proteome</keyword>
<proteinExistence type="predicted"/>
<accession>A0A6P9A6U3</accession>
<name>A0A6P9A6U3_THRPL</name>
<organism evidence="3">
    <name type="scientific">Thrips palmi</name>
    <name type="common">Melon thrips</name>
    <dbReference type="NCBI Taxonomy" id="161013"/>
    <lineage>
        <taxon>Eukaryota</taxon>
        <taxon>Metazoa</taxon>
        <taxon>Ecdysozoa</taxon>
        <taxon>Arthropoda</taxon>
        <taxon>Hexapoda</taxon>
        <taxon>Insecta</taxon>
        <taxon>Pterygota</taxon>
        <taxon>Neoptera</taxon>
        <taxon>Paraneoptera</taxon>
        <taxon>Thysanoptera</taxon>
        <taxon>Terebrantia</taxon>
        <taxon>Thripoidea</taxon>
        <taxon>Thripidae</taxon>
        <taxon>Thrips</taxon>
    </lineage>
</organism>
<evidence type="ECO:0000256" key="1">
    <source>
        <dbReference type="SAM" id="Phobius"/>
    </source>
</evidence>
<evidence type="ECO:0000313" key="3">
    <source>
        <dbReference type="RefSeq" id="XP_034253240.1"/>
    </source>
</evidence>
<reference evidence="3" key="1">
    <citation type="submission" date="2025-08" db="UniProtKB">
        <authorList>
            <consortium name="RefSeq"/>
        </authorList>
    </citation>
    <scope>IDENTIFICATION</scope>
    <source>
        <tissue evidence="3">Total insect</tissue>
    </source>
</reference>
<dbReference type="KEGG" id="tpal:117652441"/>
<evidence type="ECO:0000313" key="2">
    <source>
        <dbReference type="Proteomes" id="UP000515158"/>
    </source>
</evidence>
<feature type="transmembrane region" description="Helical" evidence="1">
    <location>
        <begin position="55"/>
        <end position="77"/>
    </location>
</feature>
<gene>
    <name evidence="3" type="primary">LOC117652441</name>
</gene>
<feature type="transmembrane region" description="Helical" evidence="1">
    <location>
        <begin position="161"/>
        <end position="186"/>
    </location>
</feature>
<dbReference type="AlphaFoldDB" id="A0A6P9A6U3"/>
<dbReference type="GeneID" id="117652441"/>
<dbReference type="InParanoid" id="A0A6P9A6U3"/>
<sequence length="275" mass="31040">MRILVITGLSTHDYQSGTPGVAYTYYNMAAFRRLGWLPRMDKGCWCCSLETFCKVFGYFSAVASLCVMLGLLVVVSVGGQHGDSFTPRALVLSPGDGYRHTPPPLDYPRPPTPRRGAAAYRHAIYEMEQPMVRTPDYNVIYQGQYSQPEERHGLSPLLLRIIWIMTLIFEGFVCFLASIIFLMGFYQRRHTQLMPFVIFLHLRVAVAIHLAIWAGKLWPVVSLLGTLPLIGLVAYPLLCVNSLRVKFAEEELERSCEAASRAAGRNDLDHRLNIE</sequence>
<dbReference type="RefSeq" id="XP_034253240.1">
    <property type="nucleotide sequence ID" value="XM_034397349.1"/>
</dbReference>
<keyword evidence="1" id="KW-0472">Membrane</keyword>